<protein>
    <submittedName>
        <fullName evidence="2">Mitochondrial import inner membrane translocase subunit tim8</fullName>
    </submittedName>
</protein>
<comment type="caution">
    <text evidence="2">The sequence shown here is derived from an EMBL/GenBank/DDBJ whole genome shotgun (WGS) entry which is preliminary data.</text>
</comment>
<proteinExistence type="predicted"/>
<dbReference type="EMBL" id="JAPEUX010000004">
    <property type="protein sequence ID" value="KAJ4353617.1"/>
    <property type="molecule type" value="Genomic_DNA"/>
</dbReference>
<keyword evidence="3" id="KW-1185">Reference proteome</keyword>
<dbReference type="AlphaFoldDB" id="A0A9W9CB46"/>
<organism evidence="2 3">
    <name type="scientific">Didymosphaeria variabile</name>
    <dbReference type="NCBI Taxonomy" id="1932322"/>
    <lineage>
        <taxon>Eukaryota</taxon>
        <taxon>Fungi</taxon>
        <taxon>Dikarya</taxon>
        <taxon>Ascomycota</taxon>
        <taxon>Pezizomycotina</taxon>
        <taxon>Dothideomycetes</taxon>
        <taxon>Pleosporomycetidae</taxon>
        <taxon>Pleosporales</taxon>
        <taxon>Massarineae</taxon>
        <taxon>Didymosphaeriaceae</taxon>
        <taxon>Didymosphaeria</taxon>
    </lineage>
</organism>
<feature type="signal peptide" evidence="1">
    <location>
        <begin position="1"/>
        <end position="18"/>
    </location>
</feature>
<dbReference type="OrthoDB" id="5337308at2759"/>
<feature type="chain" id="PRO_5040823112" evidence="1">
    <location>
        <begin position="19"/>
        <end position="395"/>
    </location>
</feature>
<evidence type="ECO:0000313" key="3">
    <source>
        <dbReference type="Proteomes" id="UP001140513"/>
    </source>
</evidence>
<dbReference type="RefSeq" id="XP_056071391.1">
    <property type="nucleotide sequence ID" value="XM_056214124.1"/>
</dbReference>
<reference evidence="2" key="1">
    <citation type="submission" date="2022-10" db="EMBL/GenBank/DDBJ databases">
        <title>Tapping the CABI collections for fungal endophytes: first genome assemblies for Collariella, Neodidymelliopsis, Ascochyta clinopodiicola, Didymella pomorum, Didymosphaeria variabile, Neocosmospora piperis and Neocucurbitaria cava.</title>
        <authorList>
            <person name="Hill R."/>
        </authorList>
    </citation>
    <scope>NUCLEOTIDE SEQUENCE</scope>
    <source>
        <strain evidence="2">IMI 356815</strain>
    </source>
</reference>
<evidence type="ECO:0000313" key="2">
    <source>
        <dbReference type="EMBL" id="KAJ4353617.1"/>
    </source>
</evidence>
<evidence type="ECO:0000256" key="1">
    <source>
        <dbReference type="SAM" id="SignalP"/>
    </source>
</evidence>
<accession>A0A9W9CB46</accession>
<dbReference type="GeneID" id="80908877"/>
<gene>
    <name evidence="2" type="primary">TIM8_2</name>
    <name evidence="2" type="ORF">N0V89_005347</name>
</gene>
<name>A0A9W9CB46_9PLEO</name>
<keyword evidence="1" id="KW-0732">Signal</keyword>
<sequence length="395" mass="43777">MKFFVLLAFSLVLLLTTAFESGSGALQHASLKNNTARFRYGTVFEKRGSPSESELTLEDIESTCSEPSISNEEVFNDARLKGRQLASGMVANSYFLPHIMPLSPWDGELRAELQLWGWAETERPEKCDFRNGVGRLGLETAFANLVDVRGIQGINPRPSNEGSGTVCHLIRHYDSPAVLNRPAAGHPWPPRGQQVYNVNAREYTVTGAFFTIAVNRAAGLIAFIDRRSPVKAAEDLWNRKPSDDELPALRATSDVAWGLWNRRQGPDNPGLGRIKYFLIGPIVNYETTKIIMEICDEDRAPLWPGLDFNFPEQQALALLGSPNGRAVGFFLAQHKIQMGGKYFVSKVKLFNSDAVPSYPYALFTVQRIMITEDILVAPKIEKPQNAPGNVPGNGK</sequence>
<dbReference type="Proteomes" id="UP001140513">
    <property type="component" value="Unassembled WGS sequence"/>
</dbReference>